<feature type="compositionally biased region" description="Basic residues" evidence="1">
    <location>
        <begin position="30"/>
        <end position="40"/>
    </location>
</feature>
<gene>
    <name evidence="2" type="ORF">Plil01_001275800</name>
</gene>
<name>A0A9W6U6J4_9STRA</name>
<keyword evidence="3" id="KW-1185">Reference proteome</keyword>
<feature type="compositionally biased region" description="Basic and acidic residues" evidence="1">
    <location>
        <begin position="62"/>
        <end position="77"/>
    </location>
</feature>
<dbReference type="Proteomes" id="UP001165083">
    <property type="component" value="Unassembled WGS sequence"/>
</dbReference>
<feature type="compositionally biased region" description="Low complexity" evidence="1">
    <location>
        <begin position="50"/>
        <end position="61"/>
    </location>
</feature>
<sequence length="148" mass="15931">MRLASLSSRHARRIRKAEQKEQGSGGDRPKAKKAARKKAVKLATLSMEVAASRNKPAAAPAEAKEATEEGTRAEAKATTEQQAQECVNEKSETNATEEPTEPVPDIPAPSSTGDIIVEEVVADMVTSVAWSEEMADRPSVIRYGSWTP</sequence>
<accession>A0A9W6U6J4</accession>
<evidence type="ECO:0000313" key="3">
    <source>
        <dbReference type="Proteomes" id="UP001165083"/>
    </source>
</evidence>
<proteinExistence type="predicted"/>
<organism evidence="2 3">
    <name type="scientific">Phytophthora lilii</name>
    <dbReference type="NCBI Taxonomy" id="2077276"/>
    <lineage>
        <taxon>Eukaryota</taxon>
        <taxon>Sar</taxon>
        <taxon>Stramenopiles</taxon>
        <taxon>Oomycota</taxon>
        <taxon>Peronosporomycetes</taxon>
        <taxon>Peronosporales</taxon>
        <taxon>Peronosporaceae</taxon>
        <taxon>Phytophthora</taxon>
    </lineage>
</organism>
<dbReference type="EMBL" id="BSXW01000808">
    <property type="protein sequence ID" value="GMF29966.1"/>
    <property type="molecule type" value="Genomic_DNA"/>
</dbReference>
<feature type="region of interest" description="Disordered" evidence="1">
    <location>
        <begin position="1"/>
        <end position="111"/>
    </location>
</feature>
<dbReference type="AlphaFoldDB" id="A0A9W6U6J4"/>
<protein>
    <submittedName>
        <fullName evidence="2">Unnamed protein product</fullName>
    </submittedName>
</protein>
<evidence type="ECO:0000256" key="1">
    <source>
        <dbReference type="SAM" id="MobiDB-lite"/>
    </source>
</evidence>
<comment type="caution">
    <text evidence="2">The sequence shown here is derived from an EMBL/GenBank/DDBJ whole genome shotgun (WGS) entry which is preliminary data.</text>
</comment>
<reference evidence="2" key="1">
    <citation type="submission" date="2023-04" db="EMBL/GenBank/DDBJ databases">
        <title>Phytophthora lilii NBRC 32176.</title>
        <authorList>
            <person name="Ichikawa N."/>
            <person name="Sato H."/>
            <person name="Tonouchi N."/>
        </authorList>
    </citation>
    <scope>NUCLEOTIDE SEQUENCE</scope>
    <source>
        <strain evidence="2">NBRC 32176</strain>
    </source>
</reference>
<evidence type="ECO:0000313" key="2">
    <source>
        <dbReference type="EMBL" id="GMF29966.1"/>
    </source>
</evidence>